<feature type="transmembrane region" description="Helical" evidence="1">
    <location>
        <begin position="170"/>
        <end position="191"/>
    </location>
</feature>
<sequence>MKDIEANHTISRRRFLITSSELLAAVIGLSYLDQVPHHEGIQNGKDRFYFHFAPHTSPYPIAELNDATLFWPEVNQSGGAISQTNGLDIINTVYTVYEEAGNDINFFPPKLVAALQEKKISILLPGLDLGIFLTKENQNALLTVYIALCFSTFVLANFEVKEKYGLLKDIYTWISRLPIIWVATGFTPIWVSQFIRYMQERYHINLSQDALISKLDGLMSSVHPEQIELFFYNTLVAYKALSTLSQMKGPQIVAGNFEMMHSGIQETVSRDKTTLLNTLLIYPDAVWKALLRANGGQIENITSTVVLDPITNKRRVFDAHPLHASLTQRLVEETSLTAPRS</sequence>
<evidence type="ECO:0000313" key="3">
    <source>
        <dbReference type="Proteomes" id="UP000246104"/>
    </source>
</evidence>
<keyword evidence="1" id="KW-1133">Transmembrane helix</keyword>
<dbReference type="EMBL" id="PSRQ01000017">
    <property type="protein sequence ID" value="PWU23957.1"/>
    <property type="molecule type" value="Genomic_DNA"/>
</dbReference>
<name>A0A317JR46_9BACT</name>
<gene>
    <name evidence="2" type="ORF">C5B42_01195</name>
</gene>
<evidence type="ECO:0000256" key="1">
    <source>
        <dbReference type="SAM" id="Phobius"/>
    </source>
</evidence>
<dbReference type="AlphaFoldDB" id="A0A317JR46"/>
<keyword evidence="1" id="KW-0812">Transmembrane</keyword>
<proteinExistence type="predicted"/>
<protein>
    <submittedName>
        <fullName evidence="2">Uncharacterized protein</fullName>
    </submittedName>
</protein>
<feature type="transmembrane region" description="Helical" evidence="1">
    <location>
        <begin position="140"/>
        <end position="158"/>
    </location>
</feature>
<accession>A0A317JR46</accession>
<reference evidence="2 3" key="1">
    <citation type="submission" date="2018-02" db="EMBL/GenBank/DDBJ databases">
        <title>Genomic Reconstructions from Amazon Rainforest and Pasture Soil Reveal Novel Insights into the Physiology of Candidate Phyla in Tropical Sites.</title>
        <authorList>
            <person name="Kroeger M.E."/>
            <person name="Delmont T."/>
            <person name="Eren A.M."/>
            <person name="Guo J."/>
            <person name="Meyer K.M."/>
            <person name="Khan K."/>
            <person name="Rodrigues J.L.M."/>
            <person name="Bohannan B.J.M."/>
            <person name="Tringe S."/>
            <person name="Borges C.D."/>
            <person name="Tiedje J."/>
            <person name="Tsai S.M."/>
            <person name="Nusslein K."/>
        </authorList>
    </citation>
    <scope>NUCLEOTIDE SEQUENCE [LARGE SCALE GENOMIC DNA]</scope>
    <source>
        <strain evidence="2">Amazon FNV 2010 28 9</strain>
    </source>
</reference>
<keyword evidence="1" id="KW-0472">Membrane</keyword>
<dbReference type="Proteomes" id="UP000246104">
    <property type="component" value="Unassembled WGS sequence"/>
</dbReference>
<organism evidence="2 3">
    <name type="scientific">Candidatus Cerribacteria bacterium 'Amazon FNV 2010 28 9'</name>
    <dbReference type="NCBI Taxonomy" id="2081795"/>
    <lineage>
        <taxon>Bacteria</taxon>
        <taxon>Candidatus Cerribacteria</taxon>
    </lineage>
</organism>
<evidence type="ECO:0000313" key="2">
    <source>
        <dbReference type="EMBL" id="PWU23957.1"/>
    </source>
</evidence>
<comment type="caution">
    <text evidence="2">The sequence shown here is derived from an EMBL/GenBank/DDBJ whole genome shotgun (WGS) entry which is preliminary data.</text>
</comment>